<organism evidence="3 4">
    <name type="scientific">Plasmodium gallinaceum</name>
    <dbReference type="NCBI Taxonomy" id="5849"/>
    <lineage>
        <taxon>Eukaryota</taxon>
        <taxon>Sar</taxon>
        <taxon>Alveolata</taxon>
        <taxon>Apicomplexa</taxon>
        <taxon>Aconoidasida</taxon>
        <taxon>Haemosporida</taxon>
        <taxon>Plasmodiidae</taxon>
        <taxon>Plasmodium</taxon>
        <taxon>Plasmodium (Haemamoeba)</taxon>
    </lineage>
</organism>
<evidence type="ECO:0000313" key="4">
    <source>
        <dbReference type="Proteomes" id="UP000220797"/>
    </source>
</evidence>
<gene>
    <name evidence="3" type="ORF">PGAL8A_00147700</name>
</gene>
<feature type="coiled-coil region" evidence="1">
    <location>
        <begin position="1951"/>
        <end position="1978"/>
    </location>
</feature>
<dbReference type="OrthoDB" id="387687at2759"/>
<keyword evidence="1" id="KW-0175">Coiled coil</keyword>
<dbReference type="EMBL" id="CVMV01000019">
    <property type="protein sequence ID" value="CRG93771.1"/>
    <property type="molecule type" value="Genomic_DNA"/>
</dbReference>
<evidence type="ECO:0000256" key="1">
    <source>
        <dbReference type="SAM" id="Coils"/>
    </source>
</evidence>
<dbReference type="VEuPathDB" id="PlasmoDB:PGAL8A_00147700"/>
<name>A0A1J1GN65_PLAGA</name>
<evidence type="ECO:0000256" key="2">
    <source>
        <dbReference type="SAM" id="MobiDB-lite"/>
    </source>
</evidence>
<feature type="compositionally biased region" description="Low complexity" evidence="2">
    <location>
        <begin position="2455"/>
        <end position="2497"/>
    </location>
</feature>
<keyword evidence="4" id="KW-1185">Reference proteome</keyword>
<feature type="region of interest" description="Disordered" evidence="2">
    <location>
        <begin position="2455"/>
        <end position="2504"/>
    </location>
</feature>
<dbReference type="GeneID" id="39730001"/>
<reference evidence="3" key="1">
    <citation type="submission" date="2015-04" db="EMBL/GenBank/DDBJ databases">
        <authorList>
            <consortium name="Pathogen Informatics"/>
        </authorList>
    </citation>
    <scope>NUCLEOTIDE SEQUENCE [LARGE SCALE GENOMIC DNA]</scope>
    <source>
        <strain evidence="3">8A</strain>
    </source>
</reference>
<feature type="coiled-coil region" evidence="1">
    <location>
        <begin position="1471"/>
        <end position="1498"/>
    </location>
</feature>
<feature type="compositionally biased region" description="Basic and acidic residues" evidence="2">
    <location>
        <begin position="736"/>
        <end position="753"/>
    </location>
</feature>
<comment type="caution">
    <text evidence="3">The sequence shown here is derived from an EMBL/GenBank/DDBJ whole genome shotgun (WGS) entry which is preliminary data.</text>
</comment>
<sequence length="3090" mass="369293">MEYNVKKFTNYKNSLNNETISKRNLSITEKKNEKNKSILSHENVYYSKYKNVFNSGNNKFSYNLNNCKDKNNLKDTKGKDYIENSENINNSYKKNDSDNLRNKNYISILKNIDSKNKNITYKRKSIFEEKKQNEQNINIKKKYIENDKKVNELNKVENVNLEKNKNIECFNSINEFNELKSVATHSEKIETLKLKSTIKNNNEKFLRIRKVWANLKNNNNESKFKFIEKPIFDKKDKKIPINESININNKNSTLIGIDKTKNETTHNENKKIIPKISLIKNNKKNQIYNEIKQNHMSSKILKNKIDETIGSETDNIKKNVINLKLKEINKPSLLSINKKEKSINKFTRFSPKYLLNNSKSSFKKKTTNSMSNEKFHEDLKKILINTIINPQKEKNMSDQLFPKNTYEFSKRGNISLNKSNLINKENPESAIKNVFSKNSINIKEKIPLIKNQNNFDTKQKIIRRFSTVHDSQRFIFNKNNFTRRFSISNDEEKYVTNNKSNLIHDKLKLNSGDNKLKYEKSIQLKKIQINSSLNCPSSVNDKDNYESNILYKHINNIGESKNILRGRESAYVKNFPLLNKRNITLESTKKENKVNKSKNLENKNELLSNIPKKLNTLNLPIRKMNVSNINKECSFLNRNFKTNIYKNYIHLKENINIKSKSKLKENSKKNSSSVNKIVIKNNSSISNNSLIKEKNNLLKNKIYMQYNNKENLKLGDNIKLNRNNINENYLRNNDQITEKESKKYNENKDYSQPKTNLHEDKLYKTCFYEDILTNKEEIQDDSMILLKNNLSEGNDKIKSIPNLNNEYEKLSNLNSNNYNSNEKYVSEDILLHTKTKYISSIKIKKSNNHNEQKIIGNKLIFYNNKNNCEDNYNNEKYFSLKGEEKSIKHLKFDELESNCKEYNNDNNLKKKVNLQFSKENISSSKKITNILDDKRINENSQYDENIENTFIDNTEKKNKQMNTSKNFYKLNIDNEILHDDKLKNKINENYSISKKNNETCEYINNVITEYKTDQIIHKKEIENIENDNLEILCHESNNDENKHNVTSFIHNDKQRDEHKSIKENKEEIKNDMGIKRCITKNINRDKIKLQTNSNKVFDITKEIEEQETLINLTNKKNKHETDNISLLNNVNLSVLMLSDSHIEYSDVIYGKKEKSNIYNENGNIKENKNDLNKKKKLEKLNYEDVLTSKKDHIINYEKWEYLKEKKNKDFIKFNKNNSDMENAEKDMEIKKSKSLIIKNDCKKMNKYKYDYSDKKDEGKKKINYISNNNKIGTNQHIEKKKKENIILENENHIKSERYLNLNNISKRSLSNKFLNEEKKKNAKYNFYLKFKNNYNLSVNKIKTKNLKKRRINKIYDNIFHLNDEEKNIDNESQANINFHRKYDKKKKNVKKRKIEKFSNVNLNHLKKKEKEKLNNPSEGYSIEENNEMEYTKNYKTTDEEKKNILKNSHILDNETYYCNKKKINDLVKIEEHNYEEKKVKISEECEQLEENLEKNKNIFFYEHEWMNIIFQIINNDKFYLAEKLMILIFEKEESLYKSFIEKKRSKEKNKNDYNENQTDENNINKNVNKINRELSDFMKQIVNSCPEEWPLLDIAILIIVSQIVCFIFIYNKWNFFCESCRIFEKHCIAILLNSSIINFKKNDNTMLMFEHFFFYKIIIPKNYKPSNNTLKYHTNYLKNDYLIKEKTILDVIFLALACYITISHNLNEYIEKNNIICYLNVFHKNFDKKERLKDEENRKTSKRKKCKLLMNKWGSTNSKKIKYRFSENLHKNKLKIYNDNKKKRRKTYFEQNLRKRMSILRTTKCINKKENNKKKNIHLKKICTYKEENIINDNSKATENYLENESIINNDKEDKTDKIENSQISNNINNFVLFKNNKIDTIVKYQTKTNFEKLLCLIIIEIFNLIYDSREYSVENVLIIRKFFRVFLNFAQKKFISISIHLHFLKRNEIKKNYKEEKNHENNKIKQTENDTKNINENYNEKNYKKVNSKNIIDNDNKSNNLIPLPNHIYDNYNNIWTWVERIFSENFYEINNMLYNLCSTKKNNVENNEININYEKIELISQNIKRYSSLQKHNCSILKNYWIIFGLKERISSICLSSNSLLSYHHFPKNFLHKESITKKNIFFKLEKKDFIYDTLTLYFLSWIECICKVFLSINEIPSFLHLQNKKYFMNDIINKNENKLSLFNISLKNSSSNEYIVKCKENDNNDCYEQNEKENSSFLLKQIKTKLKIYDIQWHEKYEKKYLDLLICMKIMKKKFKQKKMFKKIMKYNISSIWLNKSQIYLQYIQITINCKFFLGCSYHEIYLFIKKNYELLINMIDHNVDEKRNYDECTNEKGKKIYNEDENKYAYENENIISENILLMGWEIANFYFCILYFKLELKSILIEILKWIKFFEKNGKNFYDFFKFRCVTYILHIFIFSNKYKCAQKIIKRISHDYFKCNFLKMGSKNLLRNNNNDNSTTAGNNNSTTAGNNNSTTTANNNSTTADNNNINNNSNKKYPRSNFPTSEKKELYSHILNKCYLYDKWINFKMKKYNNIIIYLLKKKNIVKLIQFNNKNLNILIKKKKEKKLIRKVSFKMAKLQNILLSLYHLCIKLYKSYYYHSSILHYDTSQQILAASKYLNIVIKKKEIIMNYFPLYFNNKKNIKKKNIINVSNSFTDSQSLLSVDSIFNESANLLKIPSLNNEENNNYLYENNKEYLKSNIENNMNNINNNENNENNNENNENNDLFYLHALILSIQIQYTLSISIIICSDLFNFPRKLKKLKKINKKNKNVQKDNYKILKFISSLFNYKILCKHYRIINGNNSNKDEKKKKKKKKKISNTNNLYNDINNNNLDITYSKRENVDNNFLFSEISNSTSKICNNDFMLPKENIDQKVMKETNISLSDFNNILDEENNRCYNSDIIISSKNNYQELNDKLSTLSDSISLSYKNYKNYILKKKKKYNHSNKLKIKDDMNIKNNLHILIKISTWLSKNSASQLIWIAQKLFKMYLPELLCIILALQANMFKNKNILTNIKRIDRILKLCSENPQLVYFATESLKGYKNKKNIKKYKNYFEINKKYKEIFLKKKKDIINSEDILYKVCSYFFN</sequence>
<accession>A0A1J1GN65</accession>
<feature type="region of interest" description="Disordered" evidence="2">
    <location>
        <begin position="731"/>
        <end position="753"/>
    </location>
</feature>
<protein>
    <submittedName>
        <fullName evidence="3">Uncharacterized protein</fullName>
    </submittedName>
</protein>
<dbReference type="OMA" id="YLNIVIK"/>
<proteinExistence type="predicted"/>
<evidence type="ECO:0000313" key="3">
    <source>
        <dbReference type="EMBL" id="CRG93771.1"/>
    </source>
</evidence>
<dbReference type="Proteomes" id="UP000220797">
    <property type="component" value="Unassembled WGS sequence"/>
</dbReference>
<dbReference type="RefSeq" id="XP_028526593.1">
    <property type="nucleotide sequence ID" value="XM_028675020.1"/>
</dbReference>